<dbReference type="KEGG" id="sphe:GFH32_01345"/>
<evidence type="ECO:0000259" key="2">
    <source>
        <dbReference type="PROSITE" id="PS51352"/>
    </source>
</evidence>
<protein>
    <submittedName>
        <fullName evidence="3">Redoxin domain-containing protein</fullName>
    </submittedName>
</protein>
<proteinExistence type="predicted"/>
<evidence type="ECO:0000313" key="3">
    <source>
        <dbReference type="EMBL" id="QGA25049.1"/>
    </source>
</evidence>
<dbReference type="InterPro" id="IPR013766">
    <property type="entry name" value="Thioredoxin_domain"/>
</dbReference>
<dbReference type="CDD" id="cd02966">
    <property type="entry name" value="TlpA_like_family"/>
    <property type="match status" value="1"/>
</dbReference>
<dbReference type="Gene3D" id="3.40.30.10">
    <property type="entry name" value="Glutaredoxin"/>
    <property type="match status" value="1"/>
</dbReference>
<dbReference type="Proteomes" id="UP000326921">
    <property type="component" value="Chromosome"/>
</dbReference>
<dbReference type="GO" id="GO:0016209">
    <property type="term" value="F:antioxidant activity"/>
    <property type="evidence" value="ECO:0007669"/>
    <property type="project" value="InterPro"/>
</dbReference>
<evidence type="ECO:0000313" key="4">
    <source>
        <dbReference type="Proteomes" id="UP000326921"/>
    </source>
</evidence>
<organism evidence="3 4">
    <name type="scientific">Sphingobacterium zhuxiongii</name>
    <dbReference type="NCBI Taxonomy" id="2662364"/>
    <lineage>
        <taxon>Bacteria</taxon>
        <taxon>Pseudomonadati</taxon>
        <taxon>Bacteroidota</taxon>
        <taxon>Sphingobacteriia</taxon>
        <taxon>Sphingobacteriales</taxon>
        <taxon>Sphingobacteriaceae</taxon>
        <taxon>Sphingobacterium</taxon>
    </lineage>
</organism>
<feature type="chain" id="PRO_5024832381" evidence="1">
    <location>
        <begin position="25"/>
        <end position="503"/>
    </location>
</feature>
<sequence length="503" mass="56714">MKKVSLYTAYTLFLLLFCMQVADSQTISMSNTASNKPQSLRDELNILINQNTNEAKEQLNAKVAILAKSNKEDELMLARGVYKTIEDEVKLKAIEAQILKKFPKGQLARDYAFEDKIGSSIDQLNAKELDKRFKAWKKQFPKESFEIAQQGRQDFLAMLLVKRFAKLGEKDYLDTYLDEMADLNWKTVAYFDAGKQMFDGNDFQAANAYLEKALSLSKQAKSSDSAALQKGFAAMMYNNIVNLLAKNQLQLGNPKLAVDLIQPILEENNYKMFQGDSLVNTLANSYLKQGTPFLGFIAMDKYLQVNSLDNGSVLLAKQLYTAVNNGEDGFDSYISFLKTRKQADLREELSKKLIDKPMEDFTLRDISGKSVSLADYKGKVLVIDFWATWCVPCIKSFPGMQATIEKYKDNSNVAFLFANVWEKGADFKNKATKLMQDKGYDFKVVFDENQEGNSLLVERLGIKSIPTKVFVDAQGKIRFIASGSETDKESVVAEVSSIIDLIK</sequence>
<feature type="domain" description="Thioredoxin" evidence="2">
    <location>
        <begin position="352"/>
        <end position="500"/>
    </location>
</feature>
<dbReference type="GO" id="GO:0016491">
    <property type="term" value="F:oxidoreductase activity"/>
    <property type="evidence" value="ECO:0007669"/>
    <property type="project" value="InterPro"/>
</dbReference>
<dbReference type="Gene3D" id="1.25.40.10">
    <property type="entry name" value="Tetratricopeptide repeat domain"/>
    <property type="match status" value="1"/>
</dbReference>
<dbReference type="AlphaFoldDB" id="A0A5Q0Q7G6"/>
<dbReference type="RefSeq" id="WP_153509370.1">
    <property type="nucleotide sequence ID" value="NZ_CP045652.1"/>
</dbReference>
<dbReference type="InterPro" id="IPR000866">
    <property type="entry name" value="AhpC/TSA"/>
</dbReference>
<evidence type="ECO:0000256" key="1">
    <source>
        <dbReference type="SAM" id="SignalP"/>
    </source>
</evidence>
<reference evidence="3 4" key="1">
    <citation type="submission" date="2019-10" db="EMBL/GenBank/DDBJ databases">
        <authorList>
            <person name="Dong K."/>
        </authorList>
    </citation>
    <scope>NUCLEOTIDE SEQUENCE [LARGE SCALE GENOMIC DNA]</scope>
    <source>
        <strain evidence="4">dk4302</strain>
    </source>
</reference>
<name>A0A5Q0Q7G6_9SPHI</name>
<dbReference type="SUPFAM" id="SSF48452">
    <property type="entry name" value="TPR-like"/>
    <property type="match status" value="1"/>
</dbReference>
<dbReference type="PROSITE" id="PS51352">
    <property type="entry name" value="THIOREDOXIN_2"/>
    <property type="match status" value="1"/>
</dbReference>
<dbReference type="InterPro" id="IPR050553">
    <property type="entry name" value="Thioredoxin_ResA/DsbE_sf"/>
</dbReference>
<feature type="signal peptide" evidence="1">
    <location>
        <begin position="1"/>
        <end position="24"/>
    </location>
</feature>
<dbReference type="InterPro" id="IPR036249">
    <property type="entry name" value="Thioredoxin-like_sf"/>
</dbReference>
<dbReference type="PANTHER" id="PTHR42852:SF17">
    <property type="entry name" value="THIOREDOXIN-LIKE PROTEIN HI_1115"/>
    <property type="match status" value="1"/>
</dbReference>
<keyword evidence="4" id="KW-1185">Reference proteome</keyword>
<keyword evidence="1" id="KW-0732">Signal</keyword>
<dbReference type="InterPro" id="IPR011990">
    <property type="entry name" value="TPR-like_helical_dom_sf"/>
</dbReference>
<dbReference type="GO" id="GO:0006950">
    <property type="term" value="P:response to stress"/>
    <property type="evidence" value="ECO:0007669"/>
    <property type="project" value="UniProtKB-ARBA"/>
</dbReference>
<gene>
    <name evidence="3" type="ORF">GFH32_01345</name>
</gene>
<dbReference type="PANTHER" id="PTHR42852">
    <property type="entry name" value="THIOL:DISULFIDE INTERCHANGE PROTEIN DSBE"/>
    <property type="match status" value="1"/>
</dbReference>
<dbReference type="Pfam" id="PF00578">
    <property type="entry name" value="AhpC-TSA"/>
    <property type="match status" value="1"/>
</dbReference>
<accession>A0A5Q0Q7G6</accession>
<dbReference type="SUPFAM" id="SSF52833">
    <property type="entry name" value="Thioredoxin-like"/>
    <property type="match status" value="1"/>
</dbReference>
<dbReference type="EMBL" id="CP045652">
    <property type="protein sequence ID" value="QGA25049.1"/>
    <property type="molecule type" value="Genomic_DNA"/>
</dbReference>